<sequence length="123" mass="13340">MAYLHVTEARAGGDGDKETPEDEVNDFLRKIWNGGEGGGKRVFISAGGYTREMALQTAEEQGGLVAFGRLFISNPDLPARLRENIPLAAGDRRTYYLPGNLTPYGYSDWPFADGSIGAVEGKL</sequence>
<dbReference type="OrthoDB" id="276546at2759"/>
<dbReference type="InterPro" id="IPR045247">
    <property type="entry name" value="Oye-like"/>
</dbReference>
<dbReference type="GO" id="GO:0016491">
    <property type="term" value="F:oxidoreductase activity"/>
    <property type="evidence" value="ECO:0007669"/>
    <property type="project" value="InterPro"/>
</dbReference>
<dbReference type="Pfam" id="PF00724">
    <property type="entry name" value="Oxidored_FMN"/>
    <property type="match status" value="1"/>
</dbReference>
<dbReference type="EMBL" id="KN839990">
    <property type="protein sequence ID" value="KIJ58094.1"/>
    <property type="molecule type" value="Genomic_DNA"/>
</dbReference>
<dbReference type="Gene3D" id="3.20.20.70">
    <property type="entry name" value="Aldolase class I"/>
    <property type="match status" value="1"/>
</dbReference>
<gene>
    <name evidence="2" type="ORF">HYDPIDRAFT_120000</name>
</gene>
<dbReference type="GO" id="GO:0010181">
    <property type="term" value="F:FMN binding"/>
    <property type="evidence" value="ECO:0007669"/>
    <property type="project" value="InterPro"/>
</dbReference>
<keyword evidence="3" id="KW-1185">Reference proteome</keyword>
<dbReference type="InterPro" id="IPR001155">
    <property type="entry name" value="OxRdtase_FMN_N"/>
</dbReference>
<dbReference type="Proteomes" id="UP000053820">
    <property type="component" value="Unassembled WGS sequence"/>
</dbReference>
<feature type="domain" description="NADH:flavin oxidoreductase/NADH oxidase N-terminal" evidence="1">
    <location>
        <begin position="2"/>
        <end position="87"/>
    </location>
</feature>
<evidence type="ECO:0000313" key="2">
    <source>
        <dbReference type="EMBL" id="KIJ58094.1"/>
    </source>
</evidence>
<reference evidence="2 3" key="1">
    <citation type="submission" date="2014-04" db="EMBL/GenBank/DDBJ databases">
        <title>Evolutionary Origins and Diversification of the Mycorrhizal Mutualists.</title>
        <authorList>
            <consortium name="DOE Joint Genome Institute"/>
            <consortium name="Mycorrhizal Genomics Consortium"/>
            <person name="Kohler A."/>
            <person name="Kuo A."/>
            <person name="Nagy L.G."/>
            <person name="Floudas D."/>
            <person name="Copeland A."/>
            <person name="Barry K.W."/>
            <person name="Cichocki N."/>
            <person name="Veneault-Fourrey C."/>
            <person name="LaButti K."/>
            <person name="Lindquist E.A."/>
            <person name="Lipzen A."/>
            <person name="Lundell T."/>
            <person name="Morin E."/>
            <person name="Murat C."/>
            <person name="Riley R."/>
            <person name="Ohm R."/>
            <person name="Sun H."/>
            <person name="Tunlid A."/>
            <person name="Henrissat B."/>
            <person name="Grigoriev I.V."/>
            <person name="Hibbett D.S."/>
            <person name="Martin F."/>
        </authorList>
    </citation>
    <scope>NUCLEOTIDE SEQUENCE [LARGE SCALE GENOMIC DNA]</scope>
    <source>
        <strain evidence="2 3">MD-312</strain>
    </source>
</reference>
<name>A0A0C9UYH9_9AGAM</name>
<dbReference type="InterPro" id="IPR013785">
    <property type="entry name" value="Aldolase_TIM"/>
</dbReference>
<dbReference type="SUPFAM" id="SSF51395">
    <property type="entry name" value="FMN-linked oxidoreductases"/>
    <property type="match status" value="1"/>
</dbReference>
<dbReference type="PANTHER" id="PTHR22893:SF91">
    <property type="entry name" value="NADPH DEHYDROGENASE 2-RELATED"/>
    <property type="match status" value="1"/>
</dbReference>
<organism evidence="2 3">
    <name type="scientific">Hydnomerulius pinastri MD-312</name>
    <dbReference type="NCBI Taxonomy" id="994086"/>
    <lineage>
        <taxon>Eukaryota</taxon>
        <taxon>Fungi</taxon>
        <taxon>Dikarya</taxon>
        <taxon>Basidiomycota</taxon>
        <taxon>Agaricomycotina</taxon>
        <taxon>Agaricomycetes</taxon>
        <taxon>Agaricomycetidae</taxon>
        <taxon>Boletales</taxon>
        <taxon>Boletales incertae sedis</taxon>
        <taxon>Leucogyrophana</taxon>
    </lineage>
</organism>
<proteinExistence type="predicted"/>
<protein>
    <recommendedName>
        <fullName evidence="1">NADH:flavin oxidoreductase/NADH oxidase N-terminal domain-containing protein</fullName>
    </recommendedName>
</protein>
<dbReference type="PANTHER" id="PTHR22893">
    <property type="entry name" value="NADH OXIDOREDUCTASE-RELATED"/>
    <property type="match status" value="1"/>
</dbReference>
<evidence type="ECO:0000259" key="1">
    <source>
        <dbReference type="Pfam" id="PF00724"/>
    </source>
</evidence>
<dbReference type="AlphaFoldDB" id="A0A0C9UYH9"/>
<evidence type="ECO:0000313" key="3">
    <source>
        <dbReference type="Proteomes" id="UP000053820"/>
    </source>
</evidence>
<dbReference type="HOGENOM" id="CLU_012153_7_4_1"/>
<accession>A0A0C9UYH9</accession>